<evidence type="ECO:0000256" key="1">
    <source>
        <dbReference type="SAM" id="Phobius"/>
    </source>
</evidence>
<feature type="transmembrane region" description="Helical" evidence="1">
    <location>
        <begin position="47"/>
        <end position="69"/>
    </location>
</feature>
<gene>
    <name evidence="3" type="ORF">GCM10025864_18900</name>
</gene>
<evidence type="ECO:0000313" key="3">
    <source>
        <dbReference type="EMBL" id="GMA24131.1"/>
    </source>
</evidence>
<dbReference type="EMBL" id="BSUK01000001">
    <property type="protein sequence ID" value="GMA24131.1"/>
    <property type="molecule type" value="Genomic_DNA"/>
</dbReference>
<keyword evidence="1" id="KW-1133">Transmembrane helix</keyword>
<keyword evidence="4" id="KW-1185">Reference proteome</keyword>
<dbReference type="Pfam" id="PF09851">
    <property type="entry name" value="SHOCT"/>
    <property type="match status" value="1"/>
</dbReference>
<evidence type="ECO:0000313" key="4">
    <source>
        <dbReference type="Proteomes" id="UP001157091"/>
    </source>
</evidence>
<proteinExistence type="predicted"/>
<keyword evidence="1" id="KW-0472">Membrane</keyword>
<comment type="caution">
    <text evidence="3">The sequence shown here is derived from an EMBL/GenBank/DDBJ whole genome shotgun (WGS) entry which is preliminary data.</text>
</comment>
<feature type="domain" description="SHOCT" evidence="2">
    <location>
        <begin position="93"/>
        <end position="118"/>
    </location>
</feature>
<accession>A0ABQ6I067</accession>
<reference evidence="4" key="1">
    <citation type="journal article" date="2019" name="Int. J. Syst. Evol. Microbiol.">
        <title>The Global Catalogue of Microorganisms (GCM) 10K type strain sequencing project: providing services to taxonomists for standard genome sequencing and annotation.</title>
        <authorList>
            <consortium name="The Broad Institute Genomics Platform"/>
            <consortium name="The Broad Institute Genome Sequencing Center for Infectious Disease"/>
            <person name="Wu L."/>
            <person name="Ma J."/>
        </authorList>
    </citation>
    <scope>NUCLEOTIDE SEQUENCE [LARGE SCALE GENOMIC DNA]</scope>
    <source>
        <strain evidence="4">NBRC 106348</strain>
    </source>
</reference>
<organism evidence="3 4">
    <name type="scientific">Luteimicrobium album</name>
    <dbReference type="NCBI Taxonomy" id="1054550"/>
    <lineage>
        <taxon>Bacteria</taxon>
        <taxon>Bacillati</taxon>
        <taxon>Actinomycetota</taxon>
        <taxon>Actinomycetes</taxon>
        <taxon>Micrococcales</taxon>
        <taxon>Luteimicrobium</taxon>
    </lineage>
</organism>
<dbReference type="Proteomes" id="UP001157091">
    <property type="component" value="Unassembled WGS sequence"/>
</dbReference>
<name>A0ABQ6I067_9MICO</name>
<protein>
    <recommendedName>
        <fullName evidence="2">SHOCT domain-containing protein</fullName>
    </recommendedName>
</protein>
<evidence type="ECO:0000259" key="2">
    <source>
        <dbReference type="Pfam" id="PF09851"/>
    </source>
</evidence>
<sequence>MRLKRPSSGPGERPGVTEEVIMLSALVPAQAAVVAHPYWHGGGGPGFGWWVVFPILWFLLIASIVFLVARGARRRWQSGGAYGPPWARGNQTAIGVLGERYARGEIDEAEYRARLEVLTRQP</sequence>
<dbReference type="InterPro" id="IPR018649">
    <property type="entry name" value="SHOCT"/>
</dbReference>
<keyword evidence="1" id="KW-0812">Transmembrane</keyword>